<feature type="compositionally biased region" description="Basic and acidic residues" evidence="6">
    <location>
        <begin position="310"/>
        <end position="320"/>
    </location>
</feature>
<dbReference type="PANTHER" id="PTHR12802:SF140">
    <property type="entry name" value="SWI_SNF COMPLEX SUBUNIT SWI3A"/>
    <property type="match status" value="1"/>
</dbReference>
<feature type="domain" description="SWIRM" evidence="8">
    <location>
        <begin position="16"/>
        <end position="113"/>
    </location>
</feature>
<evidence type="ECO:0000256" key="3">
    <source>
        <dbReference type="ARBA" id="ARBA00023163"/>
    </source>
</evidence>
<feature type="domain" description="SANT" evidence="9">
    <location>
        <begin position="229"/>
        <end position="280"/>
    </location>
</feature>
<accession>A0A8J5LNE6</accession>
<evidence type="ECO:0000313" key="11">
    <source>
        <dbReference type="Proteomes" id="UP000734854"/>
    </source>
</evidence>
<evidence type="ECO:0000256" key="6">
    <source>
        <dbReference type="SAM" id="MobiDB-lite"/>
    </source>
</evidence>
<dbReference type="InterPro" id="IPR017884">
    <property type="entry name" value="SANT_dom"/>
</dbReference>
<dbReference type="PROSITE" id="PS51293">
    <property type="entry name" value="SANT"/>
    <property type="match status" value="1"/>
</dbReference>
<keyword evidence="1" id="KW-0805">Transcription regulation</keyword>
<dbReference type="Pfam" id="PF00249">
    <property type="entry name" value="Myb_DNA-binding"/>
    <property type="match status" value="1"/>
</dbReference>
<dbReference type="InterPro" id="IPR007526">
    <property type="entry name" value="SWIRM"/>
</dbReference>
<dbReference type="CDD" id="cd00167">
    <property type="entry name" value="SANT"/>
    <property type="match status" value="1"/>
</dbReference>
<dbReference type="EMBL" id="JACMSC010000005">
    <property type="protein sequence ID" value="KAG6519870.1"/>
    <property type="molecule type" value="Genomic_DNA"/>
</dbReference>
<dbReference type="Pfam" id="PF04433">
    <property type="entry name" value="SWIRM"/>
    <property type="match status" value="1"/>
</dbReference>
<keyword evidence="3" id="KW-0804">Transcription</keyword>
<dbReference type="PROSITE" id="PS50090">
    <property type="entry name" value="MYB_LIKE"/>
    <property type="match status" value="1"/>
</dbReference>
<dbReference type="InterPro" id="IPR032451">
    <property type="entry name" value="SMARCC_C"/>
</dbReference>
<sequence length="549" mass="60881">MPPSSEGSDLADRELYSIPASSSWFRWDEIHDTEKRSLPEFFDGSAASRNPRVYKEYRDFIINKYREDPSRRITFTEIRKSLIGDVGYIQNVFRCLEKWGLINFWAKPVAGVPPPAEDDGPKVVVEEGVPGGVQVVQASIPQRKRVATTGLGGENGFKLPSLTSYTDVFGDWAPKRGPVCGVCGKQFNVSGTESFEGGLIVCPNCSKDKSQVNATVKDLKLETDDSANHVMSAWTDAETLLLLESVLKHGDDWDLIAQHVRTKSKLDCISRLIQLPFGEHILDSINGAVAGSNSISKTTDAKEMQSPIHEPPHEPDKVDGYIETDGKDVEESTPERPLKRRCYNSFVNAANSLLKQVACLSTVAGLQIAASAADAALTALGTENPAASKVFSINKDPLNDLICTSDEPNSHFNVLKTEDPDLELQKVTDIQKGGQEKNFGATTLQIRASIATALGATAARAKLLADQEEREIELLLASIIEAQLRKMQYKIKRLEELESTMEKEYRLLQKEKESILEEWLMVLEHSFKTGIPRWRDITLPKPFLNTTTF</sequence>
<proteinExistence type="predicted"/>
<protein>
    <recommendedName>
        <fullName evidence="12">SWI/SNF complex subunit SWI3A</fullName>
    </recommendedName>
</protein>
<organism evidence="10 11">
    <name type="scientific">Zingiber officinale</name>
    <name type="common">Ginger</name>
    <name type="synonym">Amomum zingiber</name>
    <dbReference type="NCBI Taxonomy" id="94328"/>
    <lineage>
        <taxon>Eukaryota</taxon>
        <taxon>Viridiplantae</taxon>
        <taxon>Streptophyta</taxon>
        <taxon>Embryophyta</taxon>
        <taxon>Tracheophyta</taxon>
        <taxon>Spermatophyta</taxon>
        <taxon>Magnoliopsida</taxon>
        <taxon>Liliopsida</taxon>
        <taxon>Zingiberales</taxon>
        <taxon>Zingiberaceae</taxon>
        <taxon>Zingiber</taxon>
    </lineage>
</organism>
<evidence type="ECO:0000256" key="5">
    <source>
        <dbReference type="SAM" id="Coils"/>
    </source>
</evidence>
<dbReference type="OrthoDB" id="118550at2759"/>
<dbReference type="SMART" id="SM00717">
    <property type="entry name" value="SANT"/>
    <property type="match status" value="1"/>
</dbReference>
<evidence type="ECO:0000259" key="7">
    <source>
        <dbReference type="PROSITE" id="PS50090"/>
    </source>
</evidence>
<dbReference type="AlphaFoldDB" id="A0A8J5LNE6"/>
<evidence type="ECO:0000256" key="1">
    <source>
        <dbReference type="ARBA" id="ARBA00023015"/>
    </source>
</evidence>
<feature type="region of interest" description="Disordered" evidence="6">
    <location>
        <begin position="297"/>
        <end position="320"/>
    </location>
</feature>
<dbReference type="InterPro" id="IPR001005">
    <property type="entry name" value="SANT/Myb"/>
</dbReference>
<comment type="caution">
    <text evidence="10">The sequence shown here is derived from an EMBL/GenBank/DDBJ whole genome shotgun (WGS) entry which is preliminary data.</text>
</comment>
<keyword evidence="2" id="KW-0238">DNA-binding</keyword>
<dbReference type="FunFam" id="1.10.10.10:FF:000020">
    <property type="entry name" value="SWI/SNF complex subunit SMARCC2 isoform c"/>
    <property type="match status" value="1"/>
</dbReference>
<dbReference type="PROSITE" id="PS50934">
    <property type="entry name" value="SWIRM"/>
    <property type="match status" value="1"/>
</dbReference>
<reference evidence="10 11" key="1">
    <citation type="submission" date="2020-08" db="EMBL/GenBank/DDBJ databases">
        <title>Plant Genome Project.</title>
        <authorList>
            <person name="Zhang R.-G."/>
        </authorList>
    </citation>
    <scope>NUCLEOTIDE SEQUENCE [LARGE SCALE GENOMIC DNA]</scope>
    <source>
        <tissue evidence="10">Rhizome</tissue>
    </source>
</reference>
<dbReference type="PANTHER" id="PTHR12802">
    <property type="entry name" value="SWI/SNF COMPLEX-RELATED"/>
    <property type="match status" value="1"/>
</dbReference>
<dbReference type="Pfam" id="PF16495">
    <property type="entry name" value="SWIRM-assoc_1"/>
    <property type="match status" value="1"/>
</dbReference>
<feature type="coiled-coil region" evidence="5">
    <location>
        <begin position="458"/>
        <end position="518"/>
    </location>
</feature>
<evidence type="ECO:0000256" key="2">
    <source>
        <dbReference type="ARBA" id="ARBA00023125"/>
    </source>
</evidence>
<dbReference type="Proteomes" id="UP000734854">
    <property type="component" value="Unassembled WGS sequence"/>
</dbReference>
<evidence type="ECO:0000256" key="4">
    <source>
        <dbReference type="ARBA" id="ARBA00023242"/>
    </source>
</evidence>
<gene>
    <name evidence="10" type="ORF">ZIOFF_016899</name>
</gene>
<evidence type="ECO:0000259" key="9">
    <source>
        <dbReference type="PROSITE" id="PS51293"/>
    </source>
</evidence>
<feature type="domain" description="Myb-like" evidence="7">
    <location>
        <begin position="226"/>
        <end position="276"/>
    </location>
</feature>
<evidence type="ECO:0008006" key="12">
    <source>
        <dbReference type="Google" id="ProtNLM"/>
    </source>
</evidence>
<evidence type="ECO:0000259" key="8">
    <source>
        <dbReference type="PROSITE" id="PS50934"/>
    </source>
</evidence>
<evidence type="ECO:0000313" key="10">
    <source>
        <dbReference type="EMBL" id="KAG6519870.1"/>
    </source>
</evidence>
<dbReference type="GO" id="GO:0003677">
    <property type="term" value="F:DNA binding"/>
    <property type="evidence" value="ECO:0007669"/>
    <property type="project" value="UniProtKB-KW"/>
</dbReference>
<dbReference type="GO" id="GO:0005634">
    <property type="term" value="C:nucleus"/>
    <property type="evidence" value="ECO:0007669"/>
    <property type="project" value="UniProtKB-ARBA"/>
</dbReference>
<name>A0A8J5LNE6_ZINOF</name>
<keyword evidence="11" id="KW-1185">Reference proteome</keyword>
<keyword evidence="5" id="KW-0175">Coiled coil</keyword>
<keyword evidence="4" id="KW-0539">Nucleus</keyword>